<keyword evidence="2" id="KW-1185">Reference proteome</keyword>
<sequence>LHTSLVTWSLRSHTAYKFEPYCFSHPVVLCICIEIGHVNFSFTAPHQTLFLDLLNSQCVGAVVFRFKRFTYKVTSLPTANKPHRTFLPSNKQLQQLPQPTTRPLTATTPKLSTLKQATWTIFPTHNAVFDMGSVQSTEAAPPVVASKSMLPTQSTDSIPSSRSVPFPLPAELRIRIYKEALLDAGESRNSTFATENYRGVIFASHQLRDEFLLEWKKATNSTIDVIHAAWPFKECPLLISPIEKLDADTTLHIHLPETILQKLLPWLPCTTLTYSKFLACLFHRVPHALIHPLGCDLPYLQWCILKHASSVLTSAIPRDMERVAEPSVMSVCDFTTNKMEFITISSSQFHSLRQHYQSMLSDRAIVLGGWSDVSHGEAGSM</sequence>
<dbReference type="EMBL" id="ML977061">
    <property type="protein sequence ID" value="KAF1948347.1"/>
    <property type="molecule type" value="Genomic_DNA"/>
</dbReference>
<protein>
    <submittedName>
        <fullName evidence="1">Uncharacterized protein</fullName>
    </submittedName>
</protein>
<gene>
    <name evidence="1" type="ORF">CC80DRAFT_585076</name>
</gene>
<dbReference type="AlphaFoldDB" id="A0A6A5THG2"/>
<dbReference type="Proteomes" id="UP000800035">
    <property type="component" value="Unassembled WGS sequence"/>
</dbReference>
<reference evidence="1" key="1">
    <citation type="journal article" date="2020" name="Stud. Mycol.">
        <title>101 Dothideomycetes genomes: a test case for predicting lifestyles and emergence of pathogens.</title>
        <authorList>
            <person name="Haridas S."/>
            <person name="Albert R."/>
            <person name="Binder M."/>
            <person name="Bloem J."/>
            <person name="Labutti K."/>
            <person name="Salamov A."/>
            <person name="Andreopoulos B."/>
            <person name="Baker S."/>
            <person name="Barry K."/>
            <person name="Bills G."/>
            <person name="Bluhm B."/>
            <person name="Cannon C."/>
            <person name="Castanera R."/>
            <person name="Culley D."/>
            <person name="Daum C."/>
            <person name="Ezra D."/>
            <person name="Gonzalez J."/>
            <person name="Henrissat B."/>
            <person name="Kuo A."/>
            <person name="Liang C."/>
            <person name="Lipzen A."/>
            <person name="Lutzoni F."/>
            <person name="Magnuson J."/>
            <person name="Mondo S."/>
            <person name="Nolan M."/>
            <person name="Ohm R."/>
            <person name="Pangilinan J."/>
            <person name="Park H.-J."/>
            <person name="Ramirez L."/>
            <person name="Alfaro M."/>
            <person name="Sun H."/>
            <person name="Tritt A."/>
            <person name="Yoshinaga Y."/>
            <person name="Zwiers L.-H."/>
            <person name="Turgeon B."/>
            <person name="Goodwin S."/>
            <person name="Spatafora J."/>
            <person name="Crous P."/>
            <person name="Grigoriev I."/>
        </authorList>
    </citation>
    <scope>NUCLEOTIDE SEQUENCE</scope>
    <source>
        <strain evidence="1">CBS 675.92</strain>
    </source>
</reference>
<evidence type="ECO:0000313" key="2">
    <source>
        <dbReference type="Proteomes" id="UP000800035"/>
    </source>
</evidence>
<feature type="non-terminal residue" evidence="1">
    <location>
        <position position="1"/>
    </location>
</feature>
<name>A0A6A5THG2_9PLEO</name>
<organism evidence="1 2">
    <name type="scientific">Byssothecium circinans</name>
    <dbReference type="NCBI Taxonomy" id="147558"/>
    <lineage>
        <taxon>Eukaryota</taxon>
        <taxon>Fungi</taxon>
        <taxon>Dikarya</taxon>
        <taxon>Ascomycota</taxon>
        <taxon>Pezizomycotina</taxon>
        <taxon>Dothideomycetes</taxon>
        <taxon>Pleosporomycetidae</taxon>
        <taxon>Pleosporales</taxon>
        <taxon>Massarineae</taxon>
        <taxon>Massarinaceae</taxon>
        <taxon>Byssothecium</taxon>
    </lineage>
</organism>
<evidence type="ECO:0000313" key="1">
    <source>
        <dbReference type="EMBL" id="KAF1948347.1"/>
    </source>
</evidence>
<proteinExistence type="predicted"/>
<accession>A0A6A5THG2</accession>